<comment type="similarity">
    <text evidence="2 9">Belongs to the mitochondrial pyruvate carrier (MPC) (TC 2.A.105) family.</text>
</comment>
<dbReference type="GO" id="GO:0005743">
    <property type="term" value="C:mitochondrial inner membrane"/>
    <property type="evidence" value="ECO:0007669"/>
    <property type="project" value="UniProtKB-SubCell"/>
</dbReference>
<reference evidence="10 11" key="1">
    <citation type="submission" date="2015-12" db="EMBL/GenBank/DDBJ databases">
        <title>Draft genome of the nematode, Onchocerca flexuosa.</title>
        <authorList>
            <person name="Mitreva M."/>
        </authorList>
    </citation>
    <scope>NUCLEOTIDE SEQUENCE [LARGE SCALE GENOMIC DNA]</scope>
    <source>
        <strain evidence="10">Red Deer</strain>
    </source>
</reference>
<name>A0A238C2J5_9BILA</name>
<dbReference type="GO" id="GO:0006850">
    <property type="term" value="P:pyruvate import into mitochondria"/>
    <property type="evidence" value="ECO:0007669"/>
    <property type="project" value="InterPro"/>
</dbReference>
<keyword evidence="7 9" id="KW-0496">Mitochondrion</keyword>
<sequence length="177" mass="20589">SFVFLVLGIFAGYLNFIVGFRSTTLTLQQRSRLRSSFVFVVRYNIISFRKRMNTILKSLSRQSTKEWISYFCSTHFWGPVANWGIPIAALADLQKNPDLISGPMTTALCIYSAFFMRFAYRVQPRNMLLFACHFTNITLQLMQMARFLNHNYLHIMKDPTFGHVSETSNTLLMEKMD</sequence>
<accession>A0A238C2J5</accession>
<keyword evidence="8 9" id="KW-0472">Membrane</keyword>
<keyword evidence="4 9" id="KW-0812">Transmembrane</keyword>
<evidence type="ECO:0000256" key="5">
    <source>
        <dbReference type="ARBA" id="ARBA00022792"/>
    </source>
</evidence>
<feature type="transmembrane region" description="Helical" evidence="9">
    <location>
        <begin position="67"/>
        <end position="88"/>
    </location>
</feature>
<keyword evidence="5 9" id="KW-0999">Mitochondrion inner membrane</keyword>
<feature type="transmembrane region" description="Helical" evidence="9">
    <location>
        <begin position="100"/>
        <end position="120"/>
    </location>
</feature>
<keyword evidence="11" id="KW-1185">Reference proteome</keyword>
<dbReference type="InterPro" id="IPR005336">
    <property type="entry name" value="MPC"/>
</dbReference>
<dbReference type="Proteomes" id="UP000242913">
    <property type="component" value="Unassembled WGS sequence"/>
</dbReference>
<evidence type="ECO:0000256" key="4">
    <source>
        <dbReference type="ARBA" id="ARBA00022692"/>
    </source>
</evidence>
<evidence type="ECO:0000256" key="2">
    <source>
        <dbReference type="ARBA" id="ARBA00006416"/>
    </source>
</evidence>
<evidence type="ECO:0000256" key="1">
    <source>
        <dbReference type="ARBA" id="ARBA00004448"/>
    </source>
</evidence>
<comment type="function">
    <text evidence="9">Mediates the uptake of pyruvate into mitochondria.</text>
</comment>
<feature type="non-terminal residue" evidence="10">
    <location>
        <position position="1"/>
    </location>
</feature>
<proteinExistence type="inferred from homology"/>
<feature type="transmembrane region" description="Helical" evidence="9">
    <location>
        <begin position="6"/>
        <end position="27"/>
    </location>
</feature>
<keyword evidence="6 9" id="KW-1133">Transmembrane helix</keyword>
<evidence type="ECO:0000256" key="3">
    <source>
        <dbReference type="ARBA" id="ARBA00022448"/>
    </source>
</evidence>
<evidence type="ECO:0000256" key="7">
    <source>
        <dbReference type="ARBA" id="ARBA00023128"/>
    </source>
</evidence>
<dbReference type="PANTHER" id="PTHR14154">
    <property type="entry name" value="UPF0041 BRAIN PROTEIN 44-RELATED"/>
    <property type="match status" value="1"/>
</dbReference>
<dbReference type="OrthoDB" id="1697690at2759"/>
<evidence type="ECO:0000313" key="10">
    <source>
        <dbReference type="EMBL" id="OZC11679.1"/>
    </source>
</evidence>
<protein>
    <recommendedName>
        <fullName evidence="9">Mitochondrial pyruvate carrier</fullName>
    </recommendedName>
</protein>
<organism evidence="10 11">
    <name type="scientific">Onchocerca flexuosa</name>
    <dbReference type="NCBI Taxonomy" id="387005"/>
    <lineage>
        <taxon>Eukaryota</taxon>
        <taxon>Metazoa</taxon>
        <taxon>Ecdysozoa</taxon>
        <taxon>Nematoda</taxon>
        <taxon>Chromadorea</taxon>
        <taxon>Rhabditida</taxon>
        <taxon>Spirurina</taxon>
        <taxon>Spiruromorpha</taxon>
        <taxon>Filarioidea</taxon>
        <taxon>Onchocercidae</taxon>
        <taxon>Onchocerca</taxon>
    </lineage>
</organism>
<evidence type="ECO:0000256" key="6">
    <source>
        <dbReference type="ARBA" id="ARBA00022989"/>
    </source>
</evidence>
<keyword evidence="3 9" id="KW-0813">Transport</keyword>
<dbReference type="EMBL" id="KZ269980">
    <property type="protein sequence ID" value="OZC11679.1"/>
    <property type="molecule type" value="Genomic_DNA"/>
</dbReference>
<comment type="subcellular location">
    <subcellularLocation>
        <location evidence="1 9">Mitochondrion inner membrane</location>
        <topology evidence="1 9">Multi-pass membrane protein</topology>
    </subcellularLocation>
</comment>
<evidence type="ECO:0000313" key="11">
    <source>
        <dbReference type="Proteomes" id="UP000242913"/>
    </source>
</evidence>
<dbReference type="Pfam" id="PF03650">
    <property type="entry name" value="MPC"/>
    <property type="match status" value="1"/>
</dbReference>
<evidence type="ECO:0000256" key="8">
    <source>
        <dbReference type="ARBA" id="ARBA00023136"/>
    </source>
</evidence>
<evidence type="ECO:0000256" key="9">
    <source>
        <dbReference type="RuleBase" id="RU363100"/>
    </source>
</evidence>
<dbReference type="AlphaFoldDB" id="A0A238C2J5"/>
<gene>
    <name evidence="10" type="ORF">X798_01542</name>
</gene>